<feature type="transmembrane region" description="Helical" evidence="1">
    <location>
        <begin position="45"/>
        <end position="66"/>
    </location>
</feature>
<dbReference type="PANTHER" id="PTHR34124">
    <property type="entry name" value="F16B3.27 PROTEIN-RELATED"/>
    <property type="match status" value="1"/>
</dbReference>
<keyword evidence="1" id="KW-0472">Membrane</keyword>
<organism evidence="2 3">
    <name type="scientific">Saponaria officinalis</name>
    <name type="common">Common soapwort</name>
    <name type="synonym">Lychnis saponaria</name>
    <dbReference type="NCBI Taxonomy" id="3572"/>
    <lineage>
        <taxon>Eukaryota</taxon>
        <taxon>Viridiplantae</taxon>
        <taxon>Streptophyta</taxon>
        <taxon>Embryophyta</taxon>
        <taxon>Tracheophyta</taxon>
        <taxon>Spermatophyta</taxon>
        <taxon>Magnoliopsida</taxon>
        <taxon>eudicotyledons</taxon>
        <taxon>Gunneridae</taxon>
        <taxon>Pentapetalae</taxon>
        <taxon>Caryophyllales</taxon>
        <taxon>Caryophyllaceae</taxon>
        <taxon>Caryophylleae</taxon>
        <taxon>Saponaria</taxon>
    </lineage>
</organism>
<dbReference type="PANTHER" id="PTHR34124:SF2">
    <property type="entry name" value="F16B3.27 PROTEIN-RELATED"/>
    <property type="match status" value="1"/>
</dbReference>
<evidence type="ECO:0000313" key="2">
    <source>
        <dbReference type="EMBL" id="KAK9692232.1"/>
    </source>
</evidence>
<sequence length="192" mass="20590">MGIQLGAVSSNEPHYKTKKLFLFSNYMLLGAASSCIFLTLSLRLIPSLCGFFFISLHLLTILGALAGCHAASQGGSRWFVTHMVTTVLTAIFQGSLSVLIFTRSDDFLVKLKSYVMEENAVVILKLAGGLCVVIFVLEWVVLTVAFFLKYYSVVEGGNGGGGGGGGVKRSNKVVSTDEELGYLPYPAASFNV</sequence>
<dbReference type="Proteomes" id="UP001443914">
    <property type="component" value="Unassembled WGS sequence"/>
</dbReference>
<dbReference type="AlphaFoldDB" id="A0AAW1IQA4"/>
<proteinExistence type="predicted"/>
<dbReference type="EMBL" id="JBDFQZ010000009">
    <property type="protein sequence ID" value="KAK9692232.1"/>
    <property type="molecule type" value="Genomic_DNA"/>
</dbReference>
<name>A0AAW1IQA4_SAPOF</name>
<accession>A0AAW1IQA4</accession>
<feature type="transmembrane region" description="Helical" evidence="1">
    <location>
        <begin position="78"/>
        <end position="102"/>
    </location>
</feature>
<feature type="transmembrane region" description="Helical" evidence="1">
    <location>
        <begin position="20"/>
        <end position="39"/>
    </location>
</feature>
<evidence type="ECO:0000256" key="1">
    <source>
        <dbReference type="SAM" id="Phobius"/>
    </source>
</evidence>
<feature type="transmembrane region" description="Helical" evidence="1">
    <location>
        <begin position="122"/>
        <end position="148"/>
    </location>
</feature>
<gene>
    <name evidence="2" type="ORF">RND81_09G250400</name>
</gene>
<keyword evidence="1" id="KW-0812">Transmembrane</keyword>
<keyword evidence="1" id="KW-1133">Transmembrane helix</keyword>
<comment type="caution">
    <text evidence="2">The sequence shown here is derived from an EMBL/GenBank/DDBJ whole genome shotgun (WGS) entry which is preliminary data.</text>
</comment>
<evidence type="ECO:0000313" key="3">
    <source>
        <dbReference type="Proteomes" id="UP001443914"/>
    </source>
</evidence>
<protein>
    <submittedName>
        <fullName evidence="2">Uncharacterized protein</fullName>
    </submittedName>
</protein>
<reference evidence="2" key="1">
    <citation type="submission" date="2024-03" db="EMBL/GenBank/DDBJ databases">
        <title>WGS assembly of Saponaria officinalis var. Norfolk2.</title>
        <authorList>
            <person name="Jenkins J."/>
            <person name="Shu S."/>
            <person name="Grimwood J."/>
            <person name="Barry K."/>
            <person name="Goodstein D."/>
            <person name="Schmutz J."/>
            <person name="Leebens-Mack J."/>
            <person name="Osbourn A."/>
        </authorList>
    </citation>
    <scope>NUCLEOTIDE SEQUENCE [LARGE SCALE GENOMIC DNA]</scope>
    <source>
        <strain evidence="2">JIC</strain>
    </source>
</reference>
<keyword evidence="3" id="KW-1185">Reference proteome</keyword>